<reference evidence="3" key="1">
    <citation type="submission" date="2024-07" db="EMBL/GenBank/DDBJ databases">
        <title>Two chromosome-level genome assemblies of Korean endemic species Abeliophyllum distichum and Forsythia ovata (Oleaceae).</title>
        <authorList>
            <person name="Jang H."/>
        </authorList>
    </citation>
    <scope>NUCLEOTIDE SEQUENCE [LARGE SCALE GENOMIC DNA]</scope>
</reference>
<sequence>MEKITQLEEAIAQRDGLLDKICQLEEVAESLRSENLSLKVNTEEVVKAGVENFMSQFKFTQDYENFQAFFVNFGAQQVLNEVKELHPNLDLSNIEVDYPSPEEAKDGVGQPPTDGAEDSVDQPLVEGA</sequence>
<gene>
    <name evidence="2" type="ORF">Fot_02383</name>
</gene>
<organism evidence="2 3">
    <name type="scientific">Forsythia ovata</name>
    <dbReference type="NCBI Taxonomy" id="205694"/>
    <lineage>
        <taxon>Eukaryota</taxon>
        <taxon>Viridiplantae</taxon>
        <taxon>Streptophyta</taxon>
        <taxon>Embryophyta</taxon>
        <taxon>Tracheophyta</taxon>
        <taxon>Spermatophyta</taxon>
        <taxon>Magnoliopsida</taxon>
        <taxon>eudicotyledons</taxon>
        <taxon>Gunneridae</taxon>
        <taxon>Pentapetalae</taxon>
        <taxon>asterids</taxon>
        <taxon>lamiids</taxon>
        <taxon>Lamiales</taxon>
        <taxon>Oleaceae</taxon>
        <taxon>Forsythieae</taxon>
        <taxon>Forsythia</taxon>
    </lineage>
</organism>
<name>A0ABD1X6X4_9LAMI</name>
<comment type="caution">
    <text evidence="2">The sequence shown here is derived from an EMBL/GenBank/DDBJ whole genome shotgun (WGS) entry which is preliminary data.</text>
</comment>
<evidence type="ECO:0000313" key="3">
    <source>
        <dbReference type="Proteomes" id="UP001604277"/>
    </source>
</evidence>
<evidence type="ECO:0000256" key="1">
    <source>
        <dbReference type="SAM" id="MobiDB-lite"/>
    </source>
</evidence>
<keyword evidence="3" id="KW-1185">Reference proteome</keyword>
<accession>A0ABD1X6X4</accession>
<dbReference type="Proteomes" id="UP001604277">
    <property type="component" value="Unassembled WGS sequence"/>
</dbReference>
<dbReference type="AlphaFoldDB" id="A0ABD1X6X4"/>
<proteinExistence type="predicted"/>
<dbReference type="EMBL" id="JBFOLJ010000001">
    <property type="protein sequence ID" value="KAL2557644.1"/>
    <property type="molecule type" value="Genomic_DNA"/>
</dbReference>
<feature type="region of interest" description="Disordered" evidence="1">
    <location>
        <begin position="93"/>
        <end position="128"/>
    </location>
</feature>
<evidence type="ECO:0000313" key="2">
    <source>
        <dbReference type="EMBL" id="KAL2557644.1"/>
    </source>
</evidence>
<protein>
    <submittedName>
        <fullName evidence="2">Uncharacterized protein</fullName>
    </submittedName>
</protein>